<proteinExistence type="predicted"/>
<dbReference type="AlphaFoldDB" id="A0A176W5G0"/>
<feature type="coiled-coil region" evidence="1">
    <location>
        <begin position="484"/>
        <end position="574"/>
    </location>
</feature>
<keyword evidence="3" id="KW-1185">Reference proteome</keyword>
<dbReference type="EMBL" id="LVLJ01001819">
    <property type="protein sequence ID" value="OAE27841.1"/>
    <property type="molecule type" value="Genomic_DNA"/>
</dbReference>
<feature type="coiled-coil region" evidence="1">
    <location>
        <begin position="641"/>
        <end position="718"/>
    </location>
</feature>
<accession>A0A176W5G0</accession>
<protein>
    <submittedName>
        <fullName evidence="2">Uncharacterized protein</fullName>
    </submittedName>
</protein>
<gene>
    <name evidence="2" type="ORF">AXG93_1881s1330</name>
</gene>
<reference evidence="2" key="1">
    <citation type="submission" date="2016-03" db="EMBL/GenBank/DDBJ databases">
        <title>Mechanisms controlling the formation of the plant cell surface in tip-growing cells are functionally conserved among land plants.</title>
        <authorList>
            <person name="Honkanen S."/>
            <person name="Jones V.A."/>
            <person name="Morieri G."/>
            <person name="Champion C."/>
            <person name="Hetherington A.J."/>
            <person name="Kelly S."/>
            <person name="Saint-Marcoux D."/>
            <person name="Proust H."/>
            <person name="Prescott H."/>
            <person name="Dolan L."/>
        </authorList>
    </citation>
    <scope>NUCLEOTIDE SEQUENCE [LARGE SCALE GENOMIC DNA]</scope>
    <source>
        <tissue evidence="2">Whole gametophyte</tissue>
    </source>
</reference>
<feature type="coiled-coil region" evidence="1">
    <location>
        <begin position="131"/>
        <end position="256"/>
    </location>
</feature>
<keyword evidence="1" id="KW-0175">Coiled coil</keyword>
<organism evidence="2 3">
    <name type="scientific">Marchantia polymorpha subsp. ruderalis</name>
    <dbReference type="NCBI Taxonomy" id="1480154"/>
    <lineage>
        <taxon>Eukaryota</taxon>
        <taxon>Viridiplantae</taxon>
        <taxon>Streptophyta</taxon>
        <taxon>Embryophyta</taxon>
        <taxon>Marchantiophyta</taxon>
        <taxon>Marchantiopsida</taxon>
        <taxon>Marchantiidae</taxon>
        <taxon>Marchantiales</taxon>
        <taxon>Marchantiaceae</taxon>
        <taxon>Marchantia</taxon>
    </lineage>
</organism>
<feature type="coiled-coil region" evidence="1">
    <location>
        <begin position="400"/>
        <end position="455"/>
    </location>
</feature>
<evidence type="ECO:0000256" key="1">
    <source>
        <dbReference type="SAM" id="Coils"/>
    </source>
</evidence>
<evidence type="ECO:0000313" key="2">
    <source>
        <dbReference type="EMBL" id="OAE27841.1"/>
    </source>
</evidence>
<dbReference type="SUPFAM" id="SSF57997">
    <property type="entry name" value="Tropomyosin"/>
    <property type="match status" value="1"/>
</dbReference>
<sequence length="821" mass="92875">MSWESEERLKGSRLGCVCKLAVVKGSEEALCIILVLRVRRIAVELMKDRGGDGCCARIWFLLVKLSGCGRSVRETSGPVMVRAVLDKLAGSGGQSGSSGSSDPARLALESLFAQASRYEEKLADPLFESSEQNLEQAVSELEVDLRTAVEALRDKEEQLLEAEAALKEDQRELHNATSALYSREKELELASYSHLQRKEELRKTKEELAKYANELKQASKVVKQREEEVEQAYVSLAKLESELSRSRALMAEKDESLAKVATDLKSQSSKLRIADDFVVKQDLEIKSLRALVQEKESSLLRLQREKMVKQEKLEQTEAELEKRAKSWMIAQQELKALEQELKTERIANEELKTIKKLLAEVEDELEMSLASAETYRSAVEEQDLLLEKQDEEFNAQSLLLEEFQTNLEFAKSELLKERDMLKRAQASYETLQKEMDEAKRTVEILSEQLVQEKEALRDSVQLVNSLKADLQLKDDSLTDTTLALQLKEAELISAKLELQHVKSKFSLVQHNLTAKTRELEAAQSMVQELRKEVSQVKSLLQSKEEQLRKLTTLLQEKEEQLSIMRIDLDDSKVQLSEATSVVEQISALSRALVDSAKQGATSTHDDESVLMQTNLELFSANRSLLERELQLQHYQEKAMENAILREEVEAELEAVQECLKEKDNELVETREALFEKEQELKQVLARWESREKELHQLAEELMTEAKTLTSLRSFLQEKGDGARVQTMGPTEAMDLEIAKLEVESTLCALQSLADLSKQLVDKSTEELSSYSSPTSISLETNDFVESLKGQLVEKDSALELTKSALDSLTRLTERLVLEAGV</sequence>
<name>A0A176W5G0_MARPO</name>
<evidence type="ECO:0000313" key="3">
    <source>
        <dbReference type="Proteomes" id="UP000077202"/>
    </source>
</evidence>
<dbReference type="Proteomes" id="UP000077202">
    <property type="component" value="Unassembled WGS sequence"/>
</dbReference>
<comment type="caution">
    <text evidence="2">The sequence shown here is derived from an EMBL/GenBank/DDBJ whole genome shotgun (WGS) entry which is preliminary data.</text>
</comment>
<feature type="coiled-coil region" evidence="1">
    <location>
        <begin position="285"/>
        <end position="364"/>
    </location>
</feature>